<organism evidence="1 2">
    <name type="scientific">Protofrankia coriariae</name>
    <dbReference type="NCBI Taxonomy" id="1562887"/>
    <lineage>
        <taxon>Bacteria</taxon>
        <taxon>Bacillati</taxon>
        <taxon>Actinomycetota</taxon>
        <taxon>Actinomycetes</taxon>
        <taxon>Frankiales</taxon>
        <taxon>Frankiaceae</taxon>
        <taxon>Protofrankia</taxon>
    </lineage>
</organism>
<gene>
    <name evidence="1" type="ORF">FrCorBMG51_08450</name>
</gene>
<proteinExistence type="predicted"/>
<accession>A0ABR5F573</accession>
<name>A0ABR5F573_9ACTN</name>
<protein>
    <submittedName>
        <fullName evidence="1">Uncharacterized protein</fullName>
    </submittedName>
</protein>
<dbReference type="RefSeq" id="WP_047222537.1">
    <property type="nucleotide sequence ID" value="NZ_JWIO01000010.1"/>
</dbReference>
<dbReference type="EMBL" id="JWIO01000010">
    <property type="protein sequence ID" value="KLL11847.1"/>
    <property type="molecule type" value="Genomic_DNA"/>
</dbReference>
<dbReference type="Proteomes" id="UP000035425">
    <property type="component" value="Unassembled WGS sequence"/>
</dbReference>
<keyword evidence="2" id="KW-1185">Reference proteome</keyword>
<evidence type="ECO:0000313" key="2">
    <source>
        <dbReference type="Proteomes" id="UP000035425"/>
    </source>
</evidence>
<evidence type="ECO:0000313" key="1">
    <source>
        <dbReference type="EMBL" id="KLL11847.1"/>
    </source>
</evidence>
<comment type="caution">
    <text evidence="1">The sequence shown here is derived from an EMBL/GenBank/DDBJ whole genome shotgun (WGS) entry which is preliminary data.</text>
</comment>
<reference evidence="1 2" key="1">
    <citation type="submission" date="2014-12" db="EMBL/GenBank/DDBJ databases">
        <title>Frankia sp. BMG5.1 draft genome.</title>
        <authorList>
            <person name="Gtari M."/>
            <person name="Ghodhbane-Gtari F."/>
            <person name="Nouioui I."/>
            <person name="Ktari A."/>
            <person name="Hezbri K."/>
            <person name="Mimouni W."/>
            <person name="Sbissi I."/>
            <person name="Ayari A."/>
            <person name="Yamanaka T."/>
            <person name="Normand P."/>
            <person name="Tisa L.S."/>
            <person name="Boudabous A."/>
        </authorList>
    </citation>
    <scope>NUCLEOTIDE SEQUENCE [LARGE SCALE GENOMIC DNA]</scope>
    <source>
        <strain evidence="1 2">BMG5.1</strain>
    </source>
</reference>
<sequence>MTAPTPTIERLAHEMVTATTSEMVTQYEALVIQKTRQMASDARARLEAEDASKAANSLAAHLRARVTSGQPDVTGVLAGVLREVMHKVPGAHTDWAVLADLVTPTEV</sequence>